<comment type="caution">
    <text evidence="1">The sequence shown here is derived from an EMBL/GenBank/DDBJ whole genome shotgun (WGS) entry which is preliminary data.</text>
</comment>
<accession>A0ABW5U4M3</accession>
<evidence type="ECO:0008006" key="3">
    <source>
        <dbReference type="Google" id="ProtNLM"/>
    </source>
</evidence>
<dbReference type="EMBL" id="JBHUMP010000007">
    <property type="protein sequence ID" value="MFD2739839.1"/>
    <property type="molecule type" value="Genomic_DNA"/>
</dbReference>
<protein>
    <recommendedName>
        <fullName evidence="3">Glyceraldehyde-3-phosphate dehydrogenase</fullName>
    </recommendedName>
</protein>
<dbReference type="RefSeq" id="WP_386373839.1">
    <property type="nucleotide sequence ID" value="NZ_JBHUMP010000007.1"/>
</dbReference>
<organism evidence="1 2">
    <name type="scientific">Sulfitobacter aestuarii</name>
    <dbReference type="NCBI Taxonomy" id="2161676"/>
    <lineage>
        <taxon>Bacteria</taxon>
        <taxon>Pseudomonadati</taxon>
        <taxon>Pseudomonadota</taxon>
        <taxon>Alphaproteobacteria</taxon>
        <taxon>Rhodobacterales</taxon>
        <taxon>Roseobacteraceae</taxon>
        <taxon>Sulfitobacter</taxon>
    </lineage>
</organism>
<gene>
    <name evidence="1" type="ORF">ACFSUD_09685</name>
</gene>
<evidence type="ECO:0000313" key="1">
    <source>
        <dbReference type="EMBL" id="MFD2739839.1"/>
    </source>
</evidence>
<name>A0ABW5U4M3_9RHOB</name>
<evidence type="ECO:0000313" key="2">
    <source>
        <dbReference type="Proteomes" id="UP001597474"/>
    </source>
</evidence>
<dbReference type="Proteomes" id="UP001597474">
    <property type="component" value="Unassembled WGS sequence"/>
</dbReference>
<sequence>MTNLIALILGLVIVGALALDGLIYGSEHFVYLGKKFFELIEWMAFWR</sequence>
<keyword evidence="2" id="KW-1185">Reference proteome</keyword>
<proteinExistence type="predicted"/>
<reference evidence="2" key="1">
    <citation type="journal article" date="2019" name="Int. J. Syst. Evol. Microbiol.">
        <title>The Global Catalogue of Microorganisms (GCM) 10K type strain sequencing project: providing services to taxonomists for standard genome sequencing and annotation.</title>
        <authorList>
            <consortium name="The Broad Institute Genomics Platform"/>
            <consortium name="The Broad Institute Genome Sequencing Center for Infectious Disease"/>
            <person name="Wu L."/>
            <person name="Ma J."/>
        </authorList>
    </citation>
    <scope>NUCLEOTIDE SEQUENCE [LARGE SCALE GENOMIC DNA]</scope>
    <source>
        <strain evidence="2">TISTR 2562</strain>
    </source>
</reference>